<keyword evidence="3" id="KW-0804">Transcription</keyword>
<evidence type="ECO:0000256" key="2">
    <source>
        <dbReference type="ARBA" id="ARBA00023125"/>
    </source>
</evidence>
<evidence type="ECO:0000256" key="3">
    <source>
        <dbReference type="ARBA" id="ARBA00023163"/>
    </source>
</evidence>
<dbReference type="PANTHER" id="PTHR44688:SF16">
    <property type="entry name" value="DNA-BINDING TRANSCRIPTIONAL ACTIVATOR DEVR_DOSR"/>
    <property type="match status" value="1"/>
</dbReference>
<dbReference type="SUPFAM" id="SSF46894">
    <property type="entry name" value="C-terminal effector domain of the bipartite response regulators"/>
    <property type="match status" value="1"/>
</dbReference>
<dbReference type="PANTHER" id="PTHR44688">
    <property type="entry name" value="DNA-BINDING TRANSCRIPTIONAL ACTIVATOR DEVR_DOSR"/>
    <property type="match status" value="1"/>
</dbReference>
<dbReference type="InterPro" id="IPR016032">
    <property type="entry name" value="Sig_transdc_resp-reg_C-effctor"/>
</dbReference>
<dbReference type="InterPro" id="IPR000792">
    <property type="entry name" value="Tscrpt_reg_LuxR_C"/>
</dbReference>
<evidence type="ECO:0000313" key="6">
    <source>
        <dbReference type="Proteomes" id="UP001165498"/>
    </source>
</evidence>
<proteinExistence type="predicted"/>
<evidence type="ECO:0000313" key="5">
    <source>
        <dbReference type="EMBL" id="MCQ4167212.1"/>
    </source>
</evidence>
<dbReference type="Proteomes" id="UP001165498">
    <property type="component" value="Unassembled WGS sequence"/>
</dbReference>
<comment type="caution">
    <text evidence="5">The sequence shown here is derived from an EMBL/GenBank/DDBJ whole genome shotgun (WGS) entry which is preliminary data.</text>
</comment>
<dbReference type="RefSeq" id="WP_255916400.1">
    <property type="nucleotide sequence ID" value="NZ_JANFQO010000026.1"/>
</dbReference>
<dbReference type="InterPro" id="IPR036388">
    <property type="entry name" value="WH-like_DNA-bd_sf"/>
</dbReference>
<dbReference type="SMART" id="SM00421">
    <property type="entry name" value="HTH_LUXR"/>
    <property type="match status" value="1"/>
</dbReference>
<accession>A0ABT1QY45</accession>
<gene>
    <name evidence="5" type="ORF">NM961_21055</name>
</gene>
<sequence length="373" mass="40510">MDAMQGKGGSELIELAYAAIEDTRCWQLLAAALARRYDAGQAVVLLRRQGNPAADVAAWARPQDGSYLAHYQALDPFLEPALVEQMSRQPRAWLSQQLIDERELRGSVFYNEFLRPRGNLFWGCGGNYVLGAGLRLQIGVLRDKALGQFDEADRSSMDEIVRHAQRAAGLARRLDDLQLEARYQAAVQDNLLDAVLALDAADRIVQRNARAAALLDGHAGDARFSVRSLRLAGAAEQQRLHEALARVRAAGGGDSLRLLRAKPLPPLCVVIVPAADAGAGCLLLFLRDPRWPQHLPDSALCELFQLTQAQARVCAALVRGEAAETIAADLGVAVNTVRSHIKLAMERLGVNRQSELVRHLGAALPALIAAAPR</sequence>
<name>A0ABT1QY45_9GAMM</name>
<dbReference type="Gene3D" id="1.10.10.10">
    <property type="entry name" value="Winged helix-like DNA-binding domain superfamily/Winged helix DNA-binding domain"/>
    <property type="match status" value="1"/>
</dbReference>
<keyword evidence="1" id="KW-0805">Transcription regulation</keyword>
<organism evidence="5 6">
    <name type="scientific">Tahibacter harae</name>
    <dbReference type="NCBI Taxonomy" id="2963937"/>
    <lineage>
        <taxon>Bacteria</taxon>
        <taxon>Pseudomonadati</taxon>
        <taxon>Pseudomonadota</taxon>
        <taxon>Gammaproteobacteria</taxon>
        <taxon>Lysobacterales</taxon>
        <taxon>Rhodanobacteraceae</taxon>
        <taxon>Tahibacter</taxon>
    </lineage>
</organism>
<reference evidence="5" key="1">
    <citation type="submission" date="2022-07" db="EMBL/GenBank/DDBJ databases">
        <title>Tahibacter sp., a new gammaproteobacterium isolated from the silt sample collected at pig farm.</title>
        <authorList>
            <person name="Chen H."/>
        </authorList>
    </citation>
    <scope>NUCLEOTIDE SEQUENCE</scope>
    <source>
        <strain evidence="5">P2K</strain>
    </source>
</reference>
<evidence type="ECO:0000259" key="4">
    <source>
        <dbReference type="SMART" id="SM00421"/>
    </source>
</evidence>
<dbReference type="EMBL" id="JANFQO010000026">
    <property type="protein sequence ID" value="MCQ4167212.1"/>
    <property type="molecule type" value="Genomic_DNA"/>
</dbReference>
<keyword evidence="2" id="KW-0238">DNA-binding</keyword>
<dbReference type="Pfam" id="PF00196">
    <property type="entry name" value="GerE"/>
    <property type="match status" value="1"/>
</dbReference>
<protein>
    <submittedName>
        <fullName evidence="5">Helix-turn-helix transcriptional regulator</fullName>
    </submittedName>
</protein>
<feature type="domain" description="HTH luxR-type" evidence="4">
    <location>
        <begin position="303"/>
        <end position="360"/>
    </location>
</feature>
<keyword evidence="6" id="KW-1185">Reference proteome</keyword>
<evidence type="ECO:0000256" key="1">
    <source>
        <dbReference type="ARBA" id="ARBA00023015"/>
    </source>
</evidence>